<name>A0ABP0J0G1_9DINO</name>
<reference evidence="2 3" key="1">
    <citation type="submission" date="2024-02" db="EMBL/GenBank/DDBJ databases">
        <authorList>
            <person name="Chen Y."/>
            <person name="Shah S."/>
            <person name="Dougan E. K."/>
            <person name="Thang M."/>
            <person name="Chan C."/>
        </authorList>
    </citation>
    <scope>NUCLEOTIDE SEQUENCE [LARGE SCALE GENOMIC DNA]</scope>
</reference>
<sequence>MAHRIFSWTGLHAVLAALGCCIASGCSCIDQLKPNEPLRSPAARLRQQPYVFAGEVVSVAPTEKEPTEEQCAEEAEVWACHSLKSWKKCSQQHQVIVPLKVIDLDFEWVPDPERVLYRVSKLADPSQTVGQIAVLATIG</sequence>
<dbReference type="EMBL" id="CAXAMN010004113">
    <property type="protein sequence ID" value="CAK9007808.1"/>
    <property type="molecule type" value="Genomic_DNA"/>
</dbReference>
<keyword evidence="3" id="KW-1185">Reference proteome</keyword>
<protein>
    <submittedName>
        <fullName evidence="2">Uncharacterized protein</fullName>
    </submittedName>
</protein>
<comment type="caution">
    <text evidence="2">The sequence shown here is derived from an EMBL/GenBank/DDBJ whole genome shotgun (WGS) entry which is preliminary data.</text>
</comment>
<evidence type="ECO:0000313" key="3">
    <source>
        <dbReference type="Proteomes" id="UP001642484"/>
    </source>
</evidence>
<evidence type="ECO:0000256" key="1">
    <source>
        <dbReference type="SAM" id="SignalP"/>
    </source>
</evidence>
<dbReference type="PROSITE" id="PS51257">
    <property type="entry name" value="PROKAR_LIPOPROTEIN"/>
    <property type="match status" value="1"/>
</dbReference>
<feature type="signal peptide" evidence="1">
    <location>
        <begin position="1"/>
        <end position="23"/>
    </location>
</feature>
<gene>
    <name evidence="2" type="ORF">CCMP2556_LOCUS8994</name>
</gene>
<feature type="chain" id="PRO_5046381476" evidence="1">
    <location>
        <begin position="24"/>
        <end position="139"/>
    </location>
</feature>
<proteinExistence type="predicted"/>
<keyword evidence="1" id="KW-0732">Signal</keyword>
<evidence type="ECO:0000313" key="2">
    <source>
        <dbReference type="EMBL" id="CAK9007808.1"/>
    </source>
</evidence>
<accession>A0ABP0J0G1</accession>
<dbReference type="Proteomes" id="UP001642484">
    <property type="component" value="Unassembled WGS sequence"/>
</dbReference>
<organism evidence="2 3">
    <name type="scientific">Durusdinium trenchii</name>
    <dbReference type="NCBI Taxonomy" id="1381693"/>
    <lineage>
        <taxon>Eukaryota</taxon>
        <taxon>Sar</taxon>
        <taxon>Alveolata</taxon>
        <taxon>Dinophyceae</taxon>
        <taxon>Suessiales</taxon>
        <taxon>Symbiodiniaceae</taxon>
        <taxon>Durusdinium</taxon>
    </lineage>
</organism>